<keyword evidence="8" id="KW-1185">Reference proteome</keyword>
<protein>
    <submittedName>
        <fullName evidence="7">AI-2E family transporter</fullName>
    </submittedName>
</protein>
<keyword evidence="4 6" id="KW-1133">Transmembrane helix</keyword>
<evidence type="ECO:0000256" key="2">
    <source>
        <dbReference type="ARBA" id="ARBA00009773"/>
    </source>
</evidence>
<gene>
    <name evidence="7" type="ORF">H9650_05495</name>
</gene>
<keyword evidence="5 6" id="KW-0472">Membrane</keyword>
<dbReference type="RefSeq" id="WP_151113553.1">
    <property type="nucleotide sequence ID" value="NZ_JACSQO010000002.1"/>
</dbReference>
<feature type="transmembrane region" description="Helical" evidence="6">
    <location>
        <begin position="134"/>
        <end position="153"/>
    </location>
</feature>
<proteinExistence type="inferred from homology"/>
<feature type="transmembrane region" description="Helical" evidence="6">
    <location>
        <begin position="283"/>
        <end position="312"/>
    </location>
</feature>
<evidence type="ECO:0000313" key="7">
    <source>
        <dbReference type="EMBL" id="MBD7943568.1"/>
    </source>
</evidence>
<evidence type="ECO:0000256" key="5">
    <source>
        <dbReference type="ARBA" id="ARBA00023136"/>
    </source>
</evidence>
<organism evidence="7 8">
    <name type="scientific">Psychrobacillus faecigallinarum</name>
    <dbReference type="NCBI Taxonomy" id="2762235"/>
    <lineage>
        <taxon>Bacteria</taxon>
        <taxon>Bacillati</taxon>
        <taxon>Bacillota</taxon>
        <taxon>Bacilli</taxon>
        <taxon>Bacillales</taxon>
        <taxon>Bacillaceae</taxon>
        <taxon>Psychrobacillus</taxon>
    </lineage>
</organism>
<evidence type="ECO:0000256" key="6">
    <source>
        <dbReference type="SAM" id="Phobius"/>
    </source>
</evidence>
<evidence type="ECO:0000256" key="4">
    <source>
        <dbReference type="ARBA" id="ARBA00022989"/>
    </source>
</evidence>
<dbReference type="EMBL" id="JACSQO010000002">
    <property type="protein sequence ID" value="MBD7943568.1"/>
    <property type="molecule type" value="Genomic_DNA"/>
</dbReference>
<dbReference type="Pfam" id="PF01594">
    <property type="entry name" value="AI-2E_transport"/>
    <property type="match status" value="1"/>
</dbReference>
<feature type="transmembrane region" description="Helical" evidence="6">
    <location>
        <begin position="245"/>
        <end position="263"/>
    </location>
</feature>
<feature type="transmembrane region" description="Helical" evidence="6">
    <location>
        <begin position="219"/>
        <end position="238"/>
    </location>
</feature>
<keyword evidence="3 6" id="KW-0812">Transmembrane</keyword>
<dbReference type="InterPro" id="IPR002549">
    <property type="entry name" value="AI-2E-like"/>
</dbReference>
<evidence type="ECO:0000313" key="8">
    <source>
        <dbReference type="Proteomes" id="UP000640786"/>
    </source>
</evidence>
<sequence>MKLVTFQMNKKDIISYWIPIGVILLILFIAYPLTLSILCGYLLFPTSNFFHKKLKLPIFMSVLLTEIIILSSFLLFVFFIFQSLVTLIPLIHEHLLYLPFDDLQNHPIFLMFEDKLQELLDTILNNLLINLTHLPTYIFEILLFSIGLFFSLYESTKDRLWFLIYFPIKTRDFFHKTVIKSSEVVNSFLGVEVKLLLLTFVLLATGFSVLGLHNPIKNAFLISLVDSIPFLGTGIILIPMAIYFFLLDAKLFGSIILLLYIFVQLTRHIVDNFLWSASMQIKAVHVFFLSAAAILIFGFIGILFSPFIYLIANKWGGSMKTSSR</sequence>
<name>A0ABR8R6Z6_9BACI</name>
<feature type="transmembrane region" description="Helical" evidence="6">
    <location>
        <begin position="16"/>
        <end position="44"/>
    </location>
</feature>
<comment type="subcellular location">
    <subcellularLocation>
        <location evidence="1">Membrane</location>
        <topology evidence="1">Multi-pass membrane protein</topology>
    </subcellularLocation>
</comment>
<comment type="similarity">
    <text evidence="2">Belongs to the autoinducer-2 exporter (AI-2E) (TC 2.A.86) family.</text>
</comment>
<accession>A0ABR8R6Z6</accession>
<feature type="transmembrane region" description="Helical" evidence="6">
    <location>
        <begin position="195"/>
        <end position="213"/>
    </location>
</feature>
<dbReference type="Proteomes" id="UP000640786">
    <property type="component" value="Unassembled WGS sequence"/>
</dbReference>
<feature type="transmembrane region" description="Helical" evidence="6">
    <location>
        <begin position="56"/>
        <end position="81"/>
    </location>
</feature>
<reference evidence="7 8" key="1">
    <citation type="submission" date="2020-08" db="EMBL/GenBank/DDBJ databases">
        <title>A Genomic Blueprint of the Chicken Gut Microbiome.</title>
        <authorList>
            <person name="Gilroy R."/>
            <person name="Ravi A."/>
            <person name="Getino M."/>
            <person name="Pursley I."/>
            <person name="Horton D.L."/>
            <person name="Alikhan N.-F."/>
            <person name="Baker D."/>
            <person name="Gharbi K."/>
            <person name="Hall N."/>
            <person name="Watson M."/>
            <person name="Adriaenssens E.M."/>
            <person name="Foster-Nyarko E."/>
            <person name="Jarju S."/>
            <person name="Secka A."/>
            <person name="Antonio M."/>
            <person name="Oren A."/>
            <person name="Chaudhuri R."/>
            <person name="La Ragione R.M."/>
            <person name="Hildebrand F."/>
            <person name="Pallen M.J."/>
        </authorList>
    </citation>
    <scope>NUCLEOTIDE SEQUENCE [LARGE SCALE GENOMIC DNA]</scope>
    <source>
        <strain evidence="7 8">Sa2BUA9</strain>
    </source>
</reference>
<evidence type="ECO:0000256" key="1">
    <source>
        <dbReference type="ARBA" id="ARBA00004141"/>
    </source>
</evidence>
<evidence type="ECO:0000256" key="3">
    <source>
        <dbReference type="ARBA" id="ARBA00022692"/>
    </source>
</evidence>
<comment type="caution">
    <text evidence="7">The sequence shown here is derived from an EMBL/GenBank/DDBJ whole genome shotgun (WGS) entry which is preliminary data.</text>
</comment>